<dbReference type="EMBL" id="KQ242138">
    <property type="protein sequence ID" value="KNC80541.1"/>
    <property type="molecule type" value="Genomic_DNA"/>
</dbReference>
<proteinExistence type="inferred from homology"/>
<accession>A0A0L0FVF5</accession>
<dbReference type="OrthoDB" id="5970083at2759"/>
<dbReference type="GeneID" id="25907617"/>
<dbReference type="STRING" id="667725.A0A0L0FVF5"/>
<evidence type="ECO:0000256" key="2">
    <source>
        <dbReference type="ARBA" id="ARBA00006837"/>
    </source>
</evidence>
<comment type="similarity">
    <text evidence="2">Belongs to the PAM17 family.</text>
</comment>
<evidence type="ECO:0000256" key="11">
    <source>
        <dbReference type="ARBA" id="ARBA00023128"/>
    </source>
</evidence>
<evidence type="ECO:0000256" key="6">
    <source>
        <dbReference type="ARBA" id="ARBA00022792"/>
    </source>
</evidence>
<evidence type="ECO:0000256" key="3">
    <source>
        <dbReference type="ARBA" id="ARBA00017907"/>
    </source>
</evidence>
<keyword evidence="7" id="KW-0653">Protein transport</keyword>
<dbReference type="GO" id="GO:0030150">
    <property type="term" value="P:protein import into mitochondrial matrix"/>
    <property type="evidence" value="ECO:0007669"/>
    <property type="project" value="TreeGrafter"/>
</dbReference>
<dbReference type="PANTHER" id="PTHR28021">
    <property type="entry name" value="PRESEQUENCE TRANSLOCATED-ASSOCIATED MOTOR SUBUNIT PAM17, MITOCHONDRIAL"/>
    <property type="match status" value="1"/>
</dbReference>
<evidence type="ECO:0000256" key="12">
    <source>
        <dbReference type="ARBA" id="ARBA00023136"/>
    </source>
</evidence>
<dbReference type="GO" id="GO:0001405">
    <property type="term" value="C:PAM complex, Tim23 associated import motor"/>
    <property type="evidence" value="ECO:0007669"/>
    <property type="project" value="InterPro"/>
</dbReference>
<evidence type="ECO:0000256" key="7">
    <source>
        <dbReference type="ARBA" id="ARBA00022927"/>
    </source>
</evidence>
<dbReference type="PANTHER" id="PTHR28021:SF1">
    <property type="entry name" value="PRESEQUENCE TRANSLOCATED-ASSOCIATED MOTOR SUBUNIT PAM17, MITOCHONDRIAL"/>
    <property type="match status" value="1"/>
</dbReference>
<dbReference type="Proteomes" id="UP000054560">
    <property type="component" value="Unassembled WGS sequence"/>
</dbReference>
<dbReference type="RefSeq" id="XP_014154443.1">
    <property type="nucleotide sequence ID" value="XM_014298968.1"/>
</dbReference>
<evidence type="ECO:0000256" key="8">
    <source>
        <dbReference type="ARBA" id="ARBA00022946"/>
    </source>
</evidence>
<evidence type="ECO:0000256" key="5">
    <source>
        <dbReference type="ARBA" id="ARBA00022692"/>
    </source>
</evidence>
<evidence type="ECO:0000256" key="13">
    <source>
        <dbReference type="SAM" id="Phobius"/>
    </source>
</evidence>
<dbReference type="InterPro" id="IPR013875">
    <property type="entry name" value="Pam17"/>
</dbReference>
<dbReference type="AlphaFoldDB" id="A0A0L0FVF5"/>
<keyword evidence="5 13" id="KW-0812">Transmembrane</keyword>
<sequence length="204" mass="23141">MLRTILSRGVPAYSLRVPVATSAIRHAQTTTRGEQSDREMTMPFEEYRQLKKSLKTRGRIFGVPTGFGSMFGTSFAILSANPNIMEPPANVADIQLIMGMDPMVATVLATSVMGGVGYVMGGAMYGLVWRLINGHKARQISLRDEDFLNRLDKYRFSDDQKQEDDYYGDKIITVADYRAWLKDQNKKANKNMLDFQWHKKPAFM</sequence>
<keyword evidence="4" id="KW-0813">Transport</keyword>
<name>A0A0L0FVF5_9EUKA</name>
<evidence type="ECO:0000313" key="15">
    <source>
        <dbReference type="Proteomes" id="UP000054560"/>
    </source>
</evidence>
<evidence type="ECO:0000256" key="1">
    <source>
        <dbReference type="ARBA" id="ARBA00004448"/>
    </source>
</evidence>
<evidence type="ECO:0000256" key="10">
    <source>
        <dbReference type="ARBA" id="ARBA00023010"/>
    </source>
</evidence>
<evidence type="ECO:0000256" key="9">
    <source>
        <dbReference type="ARBA" id="ARBA00022989"/>
    </source>
</evidence>
<keyword evidence="11" id="KW-0496">Mitochondrion</keyword>
<keyword evidence="15" id="KW-1185">Reference proteome</keyword>
<reference evidence="14 15" key="1">
    <citation type="submission" date="2011-02" db="EMBL/GenBank/DDBJ databases">
        <title>The Genome Sequence of Sphaeroforma arctica JP610.</title>
        <authorList>
            <consortium name="The Broad Institute Genome Sequencing Platform"/>
            <person name="Russ C."/>
            <person name="Cuomo C."/>
            <person name="Young S.K."/>
            <person name="Zeng Q."/>
            <person name="Gargeya S."/>
            <person name="Alvarado L."/>
            <person name="Berlin A."/>
            <person name="Chapman S.B."/>
            <person name="Chen Z."/>
            <person name="Freedman E."/>
            <person name="Gellesch M."/>
            <person name="Goldberg J."/>
            <person name="Griggs A."/>
            <person name="Gujja S."/>
            <person name="Heilman E."/>
            <person name="Heiman D."/>
            <person name="Howarth C."/>
            <person name="Mehta T."/>
            <person name="Neiman D."/>
            <person name="Pearson M."/>
            <person name="Roberts A."/>
            <person name="Saif S."/>
            <person name="Shea T."/>
            <person name="Shenoy N."/>
            <person name="Sisk P."/>
            <person name="Stolte C."/>
            <person name="Sykes S."/>
            <person name="White J."/>
            <person name="Yandava C."/>
            <person name="Burger G."/>
            <person name="Gray M.W."/>
            <person name="Holland P.W.H."/>
            <person name="King N."/>
            <person name="Lang F.B.F."/>
            <person name="Roger A.J."/>
            <person name="Ruiz-Trillo I."/>
            <person name="Haas B."/>
            <person name="Nusbaum C."/>
            <person name="Birren B."/>
        </authorList>
    </citation>
    <scope>NUCLEOTIDE SEQUENCE [LARGE SCALE GENOMIC DNA]</scope>
    <source>
        <strain evidence="14 15">JP610</strain>
    </source>
</reference>
<gene>
    <name evidence="14" type="ORF">SARC_07113</name>
</gene>
<evidence type="ECO:0000313" key="14">
    <source>
        <dbReference type="EMBL" id="KNC80541.1"/>
    </source>
</evidence>
<evidence type="ECO:0000256" key="4">
    <source>
        <dbReference type="ARBA" id="ARBA00022448"/>
    </source>
</evidence>
<keyword evidence="10" id="KW-0811">Translocation</keyword>
<keyword evidence="12 13" id="KW-0472">Membrane</keyword>
<organism evidence="14 15">
    <name type="scientific">Sphaeroforma arctica JP610</name>
    <dbReference type="NCBI Taxonomy" id="667725"/>
    <lineage>
        <taxon>Eukaryota</taxon>
        <taxon>Ichthyosporea</taxon>
        <taxon>Ichthyophonida</taxon>
        <taxon>Sphaeroforma</taxon>
    </lineage>
</organism>
<keyword evidence="9 13" id="KW-1133">Transmembrane helix</keyword>
<feature type="transmembrane region" description="Helical" evidence="13">
    <location>
        <begin position="103"/>
        <end position="128"/>
    </location>
</feature>
<feature type="transmembrane region" description="Helical" evidence="13">
    <location>
        <begin position="60"/>
        <end position="80"/>
    </location>
</feature>
<comment type="subcellular location">
    <subcellularLocation>
        <location evidence="1">Mitochondrion inner membrane</location>
        <topology evidence="1">Multi-pass membrane protein</topology>
    </subcellularLocation>
</comment>
<keyword evidence="6" id="KW-0999">Mitochondrion inner membrane</keyword>
<dbReference type="Pfam" id="PF08566">
    <property type="entry name" value="Pam17"/>
    <property type="match status" value="1"/>
</dbReference>
<keyword evidence="8" id="KW-0809">Transit peptide</keyword>
<protein>
    <recommendedName>
        <fullName evidence="3">Presequence translocated-associated motor subunit PAM17, mitochondrial</fullName>
    </recommendedName>
</protein>